<dbReference type="EMBL" id="KI536978">
    <property type="protein sequence ID" value="ESR36282.1"/>
    <property type="molecule type" value="Genomic_DNA"/>
</dbReference>
<keyword evidence="2" id="KW-0805">Transcription regulation</keyword>
<evidence type="ECO:0000256" key="3">
    <source>
        <dbReference type="ARBA" id="ARBA00023125"/>
    </source>
</evidence>
<protein>
    <recommendedName>
        <fullName evidence="7">TF-B3 domain-containing protein</fullName>
    </recommendedName>
</protein>
<keyword evidence="6" id="KW-0175">Coiled coil</keyword>
<name>V4S779_CITCL</name>
<dbReference type="PANTHER" id="PTHR31391:SF101">
    <property type="entry name" value="B3 DOMAIN-CONTAINING PROTEIN OS01G0234100"/>
    <property type="match status" value="1"/>
</dbReference>
<dbReference type="Proteomes" id="UP000030687">
    <property type="component" value="Unassembled WGS sequence"/>
</dbReference>
<keyword evidence="5" id="KW-0539">Nucleus</keyword>
<keyword evidence="4" id="KW-0804">Transcription</keyword>
<evidence type="ECO:0000259" key="7">
    <source>
        <dbReference type="PROSITE" id="PS50863"/>
    </source>
</evidence>
<dbReference type="InterPro" id="IPR015300">
    <property type="entry name" value="DNA-bd_pseudobarrel_sf"/>
</dbReference>
<reference evidence="8 9" key="1">
    <citation type="submission" date="2013-10" db="EMBL/GenBank/DDBJ databases">
        <authorList>
            <consortium name="International Citrus Genome Consortium"/>
            <person name="Jenkins J."/>
            <person name="Schmutz J."/>
            <person name="Prochnik S."/>
            <person name="Rokhsar D."/>
            <person name="Gmitter F."/>
            <person name="Ollitrault P."/>
            <person name="Machado M."/>
            <person name="Talon M."/>
            <person name="Wincker P."/>
            <person name="Jaillon O."/>
            <person name="Morgante M."/>
        </authorList>
    </citation>
    <scope>NUCLEOTIDE SEQUENCE</scope>
    <source>
        <strain evidence="9">cv. Clemenules</strain>
    </source>
</reference>
<keyword evidence="9" id="KW-1185">Reference proteome</keyword>
<keyword evidence="3" id="KW-0238">DNA-binding</keyword>
<feature type="coiled-coil region" evidence="6">
    <location>
        <begin position="290"/>
        <end position="338"/>
    </location>
</feature>
<proteinExistence type="predicted"/>
<organism evidence="8 9">
    <name type="scientific">Citrus clementina</name>
    <name type="common">Clementine</name>
    <name type="synonym">Citrus deliciosa x Citrus sinensis</name>
    <dbReference type="NCBI Taxonomy" id="85681"/>
    <lineage>
        <taxon>Eukaryota</taxon>
        <taxon>Viridiplantae</taxon>
        <taxon>Streptophyta</taxon>
        <taxon>Embryophyta</taxon>
        <taxon>Tracheophyta</taxon>
        <taxon>Spermatophyta</taxon>
        <taxon>Magnoliopsida</taxon>
        <taxon>eudicotyledons</taxon>
        <taxon>Gunneridae</taxon>
        <taxon>Pentapetalae</taxon>
        <taxon>rosids</taxon>
        <taxon>malvids</taxon>
        <taxon>Sapindales</taxon>
        <taxon>Rutaceae</taxon>
        <taxon>Aurantioideae</taxon>
        <taxon>Citrus</taxon>
    </lineage>
</organism>
<accession>V4S779</accession>
<dbReference type="GO" id="GO:0003677">
    <property type="term" value="F:DNA binding"/>
    <property type="evidence" value="ECO:0007669"/>
    <property type="project" value="UniProtKB-KW"/>
</dbReference>
<dbReference type="Gene3D" id="2.40.330.10">
    <property type="entry name" value="DNA-binding pseudobarrel domain"/>
    <property type="match status" value="1"/>
</dbReference>
<dbReference type="eggNOG" id="ENOG502QQS4">
    <property type="taxonomic scope" value="Eukaryota"/>
</dbReference>
<dbReference type="SMART" id="SM01019">
    <property type="entry name" value="B3"/>
    <property type="match status" value="1"/>
</dbReference>
<dbReference type="STRING" id="85681.V4S779"/>
<feature type="non-terminal residue" evidence="8">
    <location>
        <position position="1"/>
    </location>
</feature>
<dbReference type="CDD" id="cd10017">
    <property type="entry name" value="B3_DNA"/>
    <property type="match status" value="1"/>
</dbReference>
<evidence type="ECO:0000313" key="8">
    <source>
        <dbReference type="EMBL" id="ESR36282.1"/>
    </source>
</evidence>
<dbReference type="Gramene" id="ESR36282">
    <property type="protein sequence ID" value="ESR36282"/>
    <property type="gene ID" value="CICLE_v10030084mg"/>
</dbReference>
<gene>
    <name evidence="8" type="ORF">CICLE_v10030084mg</name>
</gene>
<dbReference type="InterPro" id="IPR044837">
    <property type="entry name" value="REM16-like"/>
</dbReference>
<dbReference type="PANTHER" id="PTHR31391">
    <property type="entry name" value="B3 DOMAIN-CONTAINING PROTEIN OS11G0197600-RELATED"/>
    <property type="match status" value="1"/>
</dbReference>
<dbReference type="GO" id="GO:0005634">
    <property type="term" value="C:nucleus"/>
    <property type="evidence" value="ECO:0007669"/>
    <property type="project" value="UniProtKB-SubCell"/>
</dbReference>
<dbReference type="AlphaFoldDB" id="V4S779"/>
<evidence type="ECO:0000256" key="2">
    <source>
        <dbReference type="ARBA" id="ARBA00023015"/>
    </source>
</evidence>
<sequence>EKRKRSTYDNLYDNEEVKNAVMKQANDIQANLDPQFPSFIKFMLRSHVTGGFWLGLSRKFCTDNLPKQDTMIVLEDESGSEYDTKYLVEKIGLSAGWRGFSIAHKLVEGDALVFHLVTPSKFKVYIVRSRGSDEVDCALGLLKLETCNQQVESEQSEDESKDLGSEVLNGLKFCESVVDFKEVKSFQDFSIVVNDLVIDSALSKYLRTKYYELCCSQNSFLHNSVLDGLNCKLISGMISETINITDAIRASKLTTPHDNFDTWDKTLKAFKMMGMNVGFLLIRLDQLMNLASTSKRLQEARLERANAKEEKSALELKLSEVRERIDRLDSEIEALGANPNNLDVMFQEMAKAPW</sequence>
<evidence type="ECO:0000256" key="4">
    <source>
        <dbReference type="ARBA" id="ARBA00023163"/>
    </source>
</evidence>
<evidence type="ECO:0000256" key="5">
    <source>
        <dbReference type="ARBA" id="ARBA00023242"/>
    </source>
</evidence>
<dbReference type="OMA" id="GMISETI"/>
<dbReference type="InParanoid" id="V4S779"/>
<dbReference type="PROSITE" id="PS50863">
    <property type="entry name" value="B3"/>
    <property type="match status" value="1"/>
</dbReference>
<evidence type="ECO:0000313" key="9">
    <source>
        <dbReference type="Proteomes" id="UP000030687"/>
    </source>
</evidence>
<dbReference type="Pfam" id="PF02362">
    <property type="entry name" value="B3"/>
    <property type="match status" value="1"/>
</dbReference>
<comment type="subcellular location">
    <subcellularLocation>
        <location evidence="1">Nucleus</location>
    </subcellularLocation>
</comment>
<evidence type="ECO:0000256" key="6">
    <source>
        <dbReference type="SAM" id="Coils"/>
    </source>
</evidence>
<dbReference type="InterPro" id="IPR003340">
    <property type="entry name" value="B3_DNA-bd"/>
</dbReference>
<dbReference type="KEGG" id="cic:CICLE_v10030084mg"/>
<dbReference type="SUPFAM" id="SSF101936">
    <property type="entry name" value="DNA-binding pseudobarrel domain"/>
    <property type="match status" value="1"/>
</dbReference>
<feature type="domain" description="TF-B3" evidence="7">
    <location>
        <begin position="39"/>
        <end position="130"/>
    </location>
</feature>
<evidence type="ECO:0000256" key="1">
    <source>
        <dbReference type="ARBA" id="ARBA00004123"/>
    </source>
</evidence>